<dbReference type="Pfam" id="PF00534">
    <property type="entry name" value="Glycos_transf_1"/>
    <property type="match status" value="1"/>
</dbReference>
<feature type="domain" description="Glycosyl transferase family 1" evidence="1">
    <location>
        <begin position="124"/>
        <end position="267"/>
    </location>
</feature>
<dbReference type="PANTHER" id="PTHR45947">
    <property type="entry name" value="SULFOQUINOVOSYL TRANSFERASE SQD2"/>
    <property type="match status" value="1"/>
</dbReference>
<evidence type="ECO:0000313" key="3">
    <source>
        <dbReference type="EMBL" id="GAG04436.1"/>
    </source>
</evidence>
<dbReference type="InterPro" id="IPR001296">
    <property type="entry name" value="Glyco_trans_1"/>
</dbReference>
<feature type="domain" description="Glycosyltransferase subfamily 4-like N-terminal" evidence="2">
    <location>
        <begin position="16"/>
        <end position="115"/>
    </location>
</feature>
<dbReference type="SUPFAM" id="SSF53756">
    <property type="entry name" value="UDP-Glycosyltransferase/glycogen phosphorylase"/>
    <property type="match status" value="1"/>
</dbReference>
<dbReference type="Pfam" id="PF13439">
    <property type="entry name" value="Glyco_transf_4"/>
    <property type="match status" value="1"/>
</dbReference>
<dbReference type="InterPro" id="IPR028098">
    <property type="entry name" value="Glyco_trans_4-like_N"/>
</dbReference>
<evidence type="ECO:0000259" key="1">
    <source>
        <dbReference type="Pfam" id="PF00534"/>
    </source>
</evidence>
<dbReference type="PANTHER" id="PTHR45947:SF15">
    <property type="entry name" value="TEICHURONIC ACID BIOSYNTHESIS GLYCOSYLTRANSFERASE TUAC-RELATED"/>
    <property type="match status" value="1"/>
</dbReference>
<protein>
    <recommendedName>
        <fullName evidence="4">Glycosyl transferase family 1 domain-containing protein</fullName>
    </recommendedName>
</protein>
<accession>X0VV79</accession>
<feature type="non-terminal residue" evidence="3">
    <location>
        <position position="1"/>
    </location>
</feature>
<organism evidence="3">
    <name type="scientific">marine sediment metagenome</name>
    <dbReference type="NCBI Taxonomy" id="412755"/>
    <lineage>
        <taxon>unclassified sequences</taxon>
        <taxon>metagenomes</taxon>
        <taxon>ecological metagenomes</taxon>
    </lineage>
</organism>
<name>X0VV79_9ZZZZ</name>
<sequence>VYNIKLSRRLLFFVGPSITFHIILKLKKLSEQIDVIHVSYTSNSVLAYPMLLAKKLFGIPYVISIHGGGMHPWHPKTPHKLFFQQAGSIVAVSKTIKEEYELRCNRKIKVIYPLIPFKDSKISKNELINKYGFRDTDIIILSLGSIKRIKGSGILLHAFFKLGRKYIKNNNLKLLYVGTGPMKTSLEKIVEKKKFNEHIKFYGSVPYEKVHELYKVAHIYVIPSLFEGTPKSLLEAMFNGVPIIGSDTNGINNIIIDNWNGLLFKVSD</sequence>
<gene>
    <name evidence="3" type="ORF">S01H1_38353</name>
</gene>
<dbReference type="AlphaFoldDB" id="X0VV79"/>
<dbReference type="GO" id="GO:0016757">
    <property type="term" value="F:glycosyltransferase activity"/>
    <property type="evidence" value="ECO:0007669"/>
    <property type="project" value="InterPro"/>
</dbReference>
<evidence type="ECO:0008006" key="4">
    <source>
        <dbReference type="Google" id="ProtNLM"/>
    </source>
</evidence>
<reference evidence="3" key="1">
    <citation type="journal article" date="2014" name="Front. Microbiol.">
        <title>High frequency of phylogenetically diverse reductive dehalogenase-homologous genes in deep subseafloor sedimentary metagenomes.</title>
        <authorList>
            <person name="Kawai M."/>
            <person name="Futagami T."/>
            <person name="Toyoda A."/>
            <person name="Takaki Y."/>
            <person name="Nishi S."/>
            <person name="Hori S."/>
            <person name="Arai W."/>
            <person name="Tsubouchi T."/>
            <person name="Morono Y."/>
            <person name="Uchiyama I."/>
            <person name="Ito T."/>
            <person name="Fujiyama A."/>
            <person name="Inagaki F."/>
            <person name="Takami H."/>
        </authorList>
    </citation>
    <scope>NUCLEOTIDE SEQUENCE</scope>
    <source>
        <strain evidence="3">Expedition CK06-06</strain>
    </source>
</reference>
<evidence type="ECO:0000259" key="2">
    <source>
        <dbReference type="Pfam" id="PF13439"/>
    </source>
</evidence>
<feature type="non-terminal residue" evidence="3">
    <location>
        <position position="268"/>
    </location>
</feature>
<proteinExistence type="predicted"/>
<dbReference type="Gene3D" id="3.40.50.2000">
    <property type="entry name" value="Glycogen Phosphorylase B"/>
    <property type="match status" value="2"/>
</dbReference>
<dbReference type="EMBL" id="BARS01024145">
    <property type="protein sequence ID" value="GAG04436.1"/>
    <property type="molecule type" value="Genomic_DNA"/>
</dbReference>
<dbReference type="CDD" id="cd03801">
    <property type="entry name" value="GT4_PimA-like"/>
    <property type="match status" value="1"/>
</dbReference>
<dbReference type="InterPro" id="IPR050194">
    <property type="entry name" value="Glycosyltransferase_grp1"/>
</dbReference>
<comment type="caution">
    <text evidence="3">The sequence shown here is derived from an EMBL/GenBank/DDBJ whole genome shotgun (WGS) entry which is preliminary data.</text>
</comment>